<reference evidence="1 2" key="1">
    <citation type="submission" date="2022-10" db="EMBL/GenBank/DDBJ databases">
        <authorList>
            <person name="Xie J."/>
            <person name="Shen N."/>
        </authorList>
    </citation>
    <scope>NUCLEOTIDE SEQUENCE [LARGE SCALE GENOMIC DNA]</scope>
    <source>
        <strain evidence="1 2">YIM65594</strain>
    </source>
</reference>
<sequence length="297" mass="30888">MGIGAVRTGRPLAAGIALSVVGLVAAAGCGSEKMAEDGGDALAERARQVADAWDGSSAATAWRAGYHPTGEAVRLPRGGLHDGADQQAYERRNFKVRGTLPDAGPKDGTVSWAAGHSVTRPLVGAKEAYDTLAGPRAEGKPQLAVIGVELGRMRMSTSRGPASVPAWVFTLDGYASPLKQAAAVPSKTPRSPVKAAHDLPDPPLNRLLKVSADGRAVTVVALHGVCDDGPTVDALETRGSVVLSASVTGRDPGRICTKQAKLERVEVRLREPLGDRVLLDAHSGKPVPYRWTNGLAP</sequence>
<dbReference type="Proteomes" id="UP001354931">
    <property type="component" value="Unassembled WGS sequence"/>
</dbReference>
<dbReference type="PROSITE" id="PS51257">
    <property type="entry name" value="PROKAR_LIPOPROTEIN"/>
    <property type="match status" value="1"/>
</dbReference>
<proteinExistence type="predicted"/>
<keyword evidence="2" id="KW-1185">Reference proteome</keyword>
<gene>
    <name evidence="1" type="ORF">OKJ99_33565</name>
</gene>
<name>A0ABU6FG37_9ACTN</name>
<accession>A0ABU6FG37</accession>
<evidence type="ECO:0008006" key="3">
    <source>
        <dbReference type="Google" id="ProtNLM"/>
    </source>
</evidence>
<comment type="caution">
    <text evidence="1">The sequence shown here is derived from an EMBL/GenBank/DDBJ whole genome shotgun (WGS) entry which is preliminary data.</text>
</comment>
<evidence type="ECO:0000313" key="1">
    <source>
        <dbReference type="EMBL" id="MEB8342433.1"/>
    </source>
</evidence>
<protein>
    <recommendedName>
        <fullName evidence="3">Lipoprotein</fullName>
    </recommendedName>
</protein>
<organism evidence="1 2">
    <name type="scientific">Streptomyces endophyticus</name>
    <dbReference type="NCBI Taxonomy" id="714166"/>
    <lineage>
        <taxon>Bacteria</taxon>
        <taxon>Bacillati</taxon>
        <taxon>Actinomycetota</taxon>
        <taxon>Actinomycetes</taxon>
        <taxon>Kitasatosporales</taxon>
        <taxon>Streptomycetaceae</taxon>
        <taxon>Streptomyces</taxon>
    </lineage>
</organism>
<dbReference type="RefSeq" id="WP_326021904.1">
    <property type="nucleotide sequence ID" value="NZ_JAOZYC010000164.1"/>
</dbReference>
<dbReference type="EMBL" id="JAOZYC010000164">
    <property type="protein sequence ID" value="MEB8342433.1"/>
    <property type="molecule type" value="Genomic_DNA"/>
</dbReference>
<evidence type="ECO:0000313" key="2">
    <source>
        <dbReference type="Proteomes" id="UP001354931"/>
    </source>
</evidence>